<gene>
    <name evidence="2" type="ORF">MNBD_BACTEROID03-178</name>
</gene>
<evidence type="ECO:0000313" key="2">
    <source>
        <dbReference type="EMBL" id="VAW14127.1"/>
    </source>
</evidence>
<feature type="region of interest" description="Disordered" evidence="1">
    <location>
        <begin position="1"/>
        <end position="35"/>
    </location>
</feature>
<name>A0A3B0TL93_9ZZZZ</name>
<proteinExistence type="predicted"/>
<sequence>GGMEDSTTGAGEASEWAVLGGSTTGGMEDSTTGAGEADSAIEILLITLQEEVTTIEMPLHQIVQEVHIGEDLT</sequence>
<dbReference type="EMBL" id="UOEL01000114">
    <property type="protein sequence ID" value="VAW14127.1"/>
    <property type="molecule type" value="Genomic_DNA"/>
</dbReference>
<accession>A0A3B0TL93</accession>
<organism evidence="2">
    <name type="scientific">hydrothermal vent metagenome</name>
    <dbReference type="NCBI Taxonomy" id="652676"/>
    <lineage>
        <taxon>unclassified sequences</taxon>
        <taxon>metagenomes</taxon>
        <taxon>ecological metagenomes</taxon>
    </lineage>
</organism>
<protein>
    <submittedName>
        <fullName evidence="2">Uncharacterized protein</fullName>
    </submittedName>
</protein>
<dbReference type="AlphaFoldDB" id="A0A3B0TL93"/>
<evidence type="ECO:0000256" key="1">
    <source>
        <dbReference type="SAM" id="MobiDB-lite"/>
    </source>
</evidence>
<feature type="non-terminal residue" evidence="2">
    <location>
        <position position="1"/>
    </location>
</feature>
<reference evidence="2" key="1">
    <citation type="submission" date="2018-06" db="EMBL/GenBank/DDBJ databases">
        <authorList>
            <person name="Zhirakovskaya E."/>
        </authorList>
    </citation>
    <scope>NUCLEOTIDE SEQUENCE</scope>
</reference>